<dbReference type="GO" id="GO:0016020">
    <property type="term" value="C:membrane"/>
    <property type="evidence" value="ECO:0007669"/>
    <property type="project" value="TreeGrafter"/>
</dbReference>
<dbReference type="EMBL" id="SFCC01000013">
    <property type="protein sequence ID" value="RZQ61231.1"/>
    <property type="molecule type" value="Genomic_DNA"/>
</dbReference>
<name>A0A4Q7J1F3_9PSEU</name>
<evidence type="ECO:0000313" key="4">
    <source>
        <dbReference type="Proteomes" id="UP000292003"/>
    </source>
</evidence>
<dbReference type="AlphaFoldDB" id="A0A4Q7J1F3"/>
<dbReference type="RefSeq" id="WP_130478045.1">
    <property type="nucleotide sequence ID" value="NZ_SFCC01000013.1"/>
</dbReference>
<accession>A0A4Q7J1F3</accession>
<dbReference type="SUPFAM" id="SSF53474">
    <property type="entry name" value="alpha/beta-Hydrolases"/>
    <property type="match status" value="1"/>
</dbReference>
<dbReference type="Gene3D" id="3.40.50.1820">
    <property type="entry name" value="alpha/beta hydrolase"/>
    <property type="match status" value="1"/>
</dbReference>
<dbReference type="OrthoDB" id="3210844at2"/>
<dbReference type="InterPro" id="IPR000073">
    <property type="entry name" value="AB_hydrolase_1"/>
</dbReference>
<dbReference type="Pfam" id="PF12697">
    <property type="entry name" value="Abhydrolase_6"/>
    <property type="match status" value="1"/>
</dbReference>
<dbReference type="InterPro" id="IPR050266">
    <property type="entry name" value="AB_hydrolase_sf"/>
</dbReference>
<evidence type="ECO:0000259" key="2">
    <source>
        <dbReference type="Pfam" id="PF12697"/>
    </source>
</evidence>
<evidence type="ECO:0000313" key="3">
    <source>
        <dbReference type="EMBL" id="RZQ61231.1"/>
    </source>
</evidence>
<dbReference type="InterPro" id="IPR029058">
    <property type="entry name" value="AB_hydrolase_fold"/>
</dbReference>
<gene>
    <name evidence="3" type="ORF">EWH70_25510</name>
</gene>
<dbReference type="Proteomes" id="UP000292003">
    <property type="component" value="Unassembled WGS sequence"/>
</dbReference>
<reference evidence="3 4" key="1">
    <citation type="submission" date="2019-02" db="EMBL/GenBank/DDBJ databases">
        <title>Draft genome sequence of Amycolatopsis sp. 8-3EHSu isolated from roots of Suaeda maritima.</title>
        <authorList>
            <person name="Duangmal K."/>
            <person name="Chantavorakit T."/>
        </authorList>
    </citation>
    <scope>NUCLEOTIDE SEQUENCE [LARGE SCALE GENOMIC DNA]</scope>
    <source>
        <strain evidence="3 4">8-3EHSu</strain>
    </source>
</reference>
<keyword evidence="1 3" id="KW-0378">Hydrolase</keyword>
<comment type="caution">
    <text evidence="3">The sequence shown here is derived from an EMBL/GenBank/DDBJ whole genome shotgun (WGS) entry which is preliminary data.</text>
</comment>
<sequence>MTLLDVDGIRLRHRSDGAGPPVVLVHGSWDDLHGWDRLVPHLTGAHRVVRYDRRGHGGSDSVPGQGRIGEDVDDLAGVLNGLGVAPAHVVGHSYGATVALLLALRHPRLCRTLTVHEPPLFALLAGTPDAGLLDTVRGRMDRVAGLITAGRPAEATRLFVDEVGFGPGTWERVLTPRLRETFVAHADTWLDQARDPDRLALGAGDLAALAVPTLLTHGDAGLPWYPPVMRSLAAAAPAVRPHLITGAGHAPHLTHAAEFAAAVLSHTRARPRPQA</sequence>
<dbReference type="PANTHER" id="PTHR43798">
    <property type="entry name" value="MONOACYLGLYCEROL LIPASE"/>
    <property type="match status" value="1"/>
</dbReference>
<keyword evidence="4" id="KW-1185">Reference proteome</keyword>
<dbReference type="GO" id="GO:0016787">
    <property type="term" value="F:hydrolase activity"/>
    <property type="evidence" value="ECO:0007669"/>
    <property type="project" value="UniProtKB-KW"/>
</dbReference>
<dbReference type="PANTHER" id="PTHR43798:SF31">
    <property type="entry name" value="AB HYDROLASE SUPERFAMILY PROTEIN YCLE"/>
    <property type="match status" value="1"/>
</dbReference>
<protein>
    <submittedName>
        <fullName evidence="3">Alpha/beta fold hydrolase</fullName>
    </submittedName>
</protein>
<proteinExistence type="predicted"/>
<feature type="domain" description="AB hydrolase-1" evidence="2">
    <location>
        <begin position="22"/>
        <end position="262"/>
    </location>
</feature>
<organism evidence="3 4">
    <name type="scientific">Amycolatopsis suaedae</name>
    <dbReference type="NCBI Taxonomy" id="2510978"/>
    <lineage>
        <taxon>Bacteria</taxon>
        <taxon>Bacillati</taxon>
        <taxon>Actinomycetota</taxon>
        <taxon>Actinomycetes</taxon>
        <taxon>Pseudonocardiales</taxon>
        <taxon>Pseudonocardiaceae</taxon>
        <taxon>Amycolatopsis</taxon>
    </lineage>
</organism>
<evidence type="ECO:0000256" key="1">
    <source>
        <dbReference type="ARBA" id="ARBA00022801"/>
    </source>
</evidence>